<feature type="transmembrane region" description="Helical" evidence="6">
    <location>
        <begin position="158"/>
        <end position="180"/>
    </location>
</feature>
<dbReference type="PANTHER" id="PTHR43840">
    <property type="entry name" value="MITOCHONDRIAL METAL TRANSPORTER 1-RELATED"/>
    <property type="match status" value="1"/>
</dbReference>
<evidence type="ECO:0000256" key="5">
    <source>
        <dbReference type="ARBA" id="ARBA00023136"/>
    </source>
</evidence>
<name>A0A087AJK3_9BIFI</name>
<feature type="transmembrane region" description="Helical" evidence="6">
    <location>
        <begin position="186"/>
        <end position="204"/>
    </location>
</feature>
<evidence type="ECO:0000259" key="7">
    <source>
        <dbReference type="Pfam" id="PF01545"/>
    </source>
</evidence>
<evidence type="ECO:0000313" key="8">
    <source>
        <dbReference type="EMBL" id="KFI58953.1"/>
    </source>
</evidence>
<dbReference type="GO" id="GO:0016020">
    <property type="term" value="C:membrane"/>
    <property type="evidence" value="ECO:0007669"/>
    <property type="project" value="UniProtKB-SubCell"/>
</dbReference>
<evidence type="ECO:0000256" key="3">
    <source>
        <dbReference type="ARBA" id="ARBA00022692"/>
    </source>
</evidence>
<feature type="transmembrane region" description="Helical" evidence="6">
    <location>
        <begin position="37"/>
        <end position="57"/>
    </location>
</feature>
<dbReference type="Pfam" id="PF01545">
    <property type="entry name" value="Cation_efflux"/>
    <property type="match status" value="1"/>
</dbReference>
<keyword evidence="9" id="KW-1185">Reference proteome</keyword>
<comment type="subcellular location">
    <subcellularLocation>
        <location evidence="1">Membrane</location>
        <topology evidence="1">Multi-pass membrane protein</topology>
    </subcellularLocation>
</comment>
<reference evidence="8 9" key="1">
    <citation type="submission" date="2014-03" db="EMBL/GenBank/DDBJ databases">
        <title>Genomics of Bifidobacteria.</title>
        <authorList>
            <person name="Ventura M."/>
            <person name="Milani C."/>
            <person name="Lugli G.A."/>
        </authorList>
    </citation>
    <scope>NUCLEOTIDE SEQUENCE [LARGE SCALE GENOMIC DNA]</scope>
    <source>
        <strain evidence="8 9">LMG 10738</strain>
    </source>
</reference>
<feature type="transmembrane region" description="Helical" evidence="6">
    <location>
        <begin position="78"/>
        <end position="96"/>
    </location>
</feature>
<dbReference type="RefSeq" id="WP_033518691.1">
    <property type="nucleotide sequence ID" value="NZ_JGYV01000028.1"/>
</dbReference>
<keyword evidence="2" id="KW-0813">Transport</keyword>
<feature type="transmembrane region" description="Helical" evidence="6">
    <location>
        <begin position="12"/>
        <end position="31"/>
    </location>
</feature>
<dbReference type="GO" id="GO:0008324">
    <property type="term" value="F:monoatomic cation transmembrane transporter activity"/>
    <property type="evidence" value="ECO:0007669"/>
    <property type="project" value="InterPro"/>
</dbReference>
<evidence type="ECO:0000256" key="4">
    <source>
        <dbReference type="ARBA" id="ARBA00022989"/>
    </source>
</evidence>
<dbReference type="SUPFAM" id="SSF161111">
    <property type="entry name" value="Cation efflux protein transmembrane domain-like"/>
    <property type="match status" value="1"/>
</dbReference>
<dbReference type="InterPro" id="IPR050291">
    <property type="entry name" value="CDF_Transporter"/>
</dbReference>
<comment type="caution">
    <text evidence="8">The sequence shown here is derived from an EMBL/GenBank/DDBJ whole genome shotgun (WGS) entry which is preliminary data.</text>
</comment>
<protein>
    <submittedName>
        <fullName evidence="8">Cation efflux protein</fullName>
    </submittedName>
</protein>
<keyword evidence="3 6" id="KW-0812">Transmembrane</keyword>
<evidence type="ECO:0000313" key="9">
    <source>
        <dbReference type="Proteomes" id="UP000029067"/>
    </source>
</evidence>
<dbReference type="STRING" id="1688.BCUN_1772"/>
<proteinExistence type="predicted"/>
<gene>
    <name evidence="8" type="ORF">BCUN_1772</name>
</gene>
<keyword evidence="4 6" id="KW-1133">Transmembrane helix</keyword>
<dbReference type="OrthoDB" id="9810598at2"/>
<dbReference type="Gene3D" id="1.20.1510.10">
    <property type="entry name" value="Cation efflux protein transmembrane domain"/>
    <property type="match status" value="1"/>
</dbReference>
<dbReference type="PANTHER" id="PTHR43840:SF15">
    <property type="entry name" value="MITOCHONDRIAL METAL TRANSPORTER 1-RELATED"/>
    <property type="match status" value="1"/>
</dbReference>
<sequence length="301" mass="32978">MNQKKIERQALVVGIVVNIIMAIAGFVVFFVTGLKAMFLDAAFTVISVISGAVAAYLSKKTVVTSDRYPNGMFALEPIYAICKAVFTIGLLLFSFLDVLQVAIDYFVFHIGEPMEFGPVVIYQIAAVAVCLILVGYYRARNKAIGNASTMLRAEANGTWIDGMISLGIGIVAVLLYFLPMGTSLDFLHYTGDFFITTIIVALTIKEPFDVLRDAFVELVGGVHDDEEIDAFVEGHVRKLIPSSVEVQQIHVFKTGMNFDVDIIVNGTGDSVKVDDLVNARNAIQEALAPKLHIVNVDWVFE</sequence>
<accession>A0A087AJK3</accession>
<feature type="domain" description="Cation efflux protein transmembrane" evidence="7">
    <location>
        <begin position="11"/>
        <end position="219"/>
    </location>
</feature>
<keyword evidence="5 6" id="KW-0472">Membrane</keyword>
<evidence type="ECO:0000256" key="6">
    <source>
        <dbReference type="SAM" id="Phobius"/>
    </source>
</evidence>
<organism evidence="8 9">
    <name type="scientific">Bifidobacterium cuniculi</name>
    <dbReference type="NCBI Taxonomy" id="1688"/>
    <lineage>
        <taxon>Bacteria</taxon>
        <taxon>Bacillati</taxon>
        <taxon>Actinomycetota</taxon>
        <taxon>Actinomycetes</taxon>
        <taxon>Bifidobacteriales</taxon>
        <taxon>Bifidobacteriaceae</taxon>
        <taxon>Bifidobacterium</taxon>
    </lineage>
</organism>
<evidence type="ECO:0000256" key="2">
    <source>
        <dbReference type="ARBA" id="ARBA00022448"/>
    </source>
</evidence>
<dbReference type="AlphaFoldDB" id="A0A087AJK3"/>
<dbReference type="EMBL" id="JGYV01000028">
    <property type="protein sequence ID" value="KFI58953.1"/>
    <property type="molecule type" value="Genomic_DNA"/>
</dbReference>
<dbReference type="eggNOG" id="COG3965">
    <property type="taxonomic scope" value="Bacteria"/>
</dbReference>
<feature type="transmembrane region" description="Helical" evidence="6">
    <location>
        <begin position="116"/>
        <end position="137"/>
    </location>
</feature>
<dbReference type="InterPro" id="IPR058533">
    <property type="entry name" value="Cation_efflux_TM"/>
</dbReference>
<dbReference type="Proteomes" id="UP000029067">
    <property type="component" value="Unassembled WGS sequence"/>
</dbReference>
<evidence type="ECO:0000256" key="1">
    <source>
        <dbReference type="ARBA" id="ARBA00004141"/>
    </source>
</evidence>
<dbReference type="InterPro" id="IPR027469">
    <property type="entry name" value="Cation_efflux_TMD_sf"/>
</dbReference>